<dbReference type="Gene3D" id="4.10.240.10">
    <property type="entry name" value="Zn(2)-C6 fungal-type DNA-binding domain"/>
    <property type="match status" value="1"/>
</dbReference>
<gene>
    <name evidence="11" type="ORF">ASPSYDRAFT_1048386</name>
</gene>
<evidence type="ECO:0000256" key="3">
    <source>
        <dbReference type="ARBA" id="ARBA00022737"/>
    </source>
</evidence>
<evidence type="ECO:0000256" key="8">
    <source>
        <dbReference type="ARBA" id="ARBA00023163"/>
    </source>
</evidence>
<dbReference type="Pfam" id="PF04082">
    <property type="entry name" value="Fungal_trans"/>
    <property type="match status" value="1"/>
</dbReference>
<protein>
    <recommendedName>
        <fullName evidence="10">Zn(2)-C6 fungal-type domain-containing protein</fullName>
    </recommendedName>
</protein>
<name>A0A1L9TFY5_9EURO</name>
<evidence type="ECO:0000256" key="7">
    <source>
        <dbReference type="ARBA" id="ARBA00023125"/>
    </source>
</evidence>
<evidence type="ECO:0000256" key="4">
    <source>
        <dbReference type="ARBA" id="ARBA00022771"/>
    </source>
</evidence>
<dbReference type="GO" id="GO:0005634">
    <property type="term" value="C:nucleus"/>
    <property type="evidence" value="ECO:0007669"/>
    <property type="project" value="UniProtKB-SubCell"/>
</dbReference>
<keyword evidence="8" id="KW-0804">Transcription</keyword>
<dbReference type="GO" id="GO:0008270">
    <property type="term" value="F:zinc ion binding"/>
    <property type="evidence" value="ECO:0007669"/>
    <property type="project" value="UniProtKB-KW"/>
</dbReference>
<evidence type="ECO:0000259" key="10">
    <source>
        <dbReference type="PROSITE" id="PS50048"/>
    </source>
</evidence>
<dbReference type="CDD" id="cd00067">
    <property type="entry name" value="GAL4"/>
    <property type="match status" value="1"/>
</dbReference>
<dbReference type="InterPro" id="IPR007219">
    <property type="entry name" value="XnlR_reg_dom"/>
</dbReference>
<keyword evidence="2" id="KW-0479">Metal-binding</keyword>
<dbReference type="GO" id="GO:0000785">
    <property type="term" value="C:chromatin"/>
    <property type="evidence" value="ECO:0007669"/>
    <property type="project" value="TreeGrafter"/>
</dbReference>
<evidence type="ECO:0000313" key="11">
    <source>
        <dbReference type="EMBL" id="OJJ58338.1"/>
    </source>
</evidence>
<feature type="domain" description="Zn(2)-C6 fungal-type" evidence="10">
    <location>
        <begin position="43"/>
        <end position="72"/>
    </location>
</feature>
<dbReference type="SUPFAM" id="SSF57701">
    <property type="entry name" value="Zn2/Cys6 DNA-binding domain"/>
    <property type="match status" value="1"/>
</dbReference>
<dbReference type="GO" id="GO:0000981">
    <property type="term" value="F:DNA-binding transcription factor activity, RNA polymerase II-specific"/>
    <property type="evidence" value="ECO:0007669"/>
    <property type="project" value="InterPro"/>
</dbReference>
<sequence length="551" mass="61802">MKAGLFNIILYRDVLHRHFKTCPKARNKDNIPGRNPPGRVRKACDRCATLRAGCNGKTPCSLCQQAGINCTYQRVKAKAQTGVDGVDAENDSQDNVVSAMPLLESFSAPDTRSARNVARIISKFTAPDSRRDILDQDPTLPSLELNGPELAAGNEWDALLSSFWSIPPVASRRLINYLVDVDSTQRGFNMDQLHTFFTAENVQQSIAAYFQSVHPRAPIVYLPGLDLESASIPLLLSMVLLGAVCGQSDELAGLAAMFCDVGEDAVFESEIFQDMVYSPQQTAYRHDNISDAGIQCVQGAMFMILIQKSCTDLRTQRRIRVQRFPALVSAVRASCLTAARHEESTGKDWDTFIREEICCRLMSFICVLDTYFVMFCNQPPCLQPIELSFQLPTESRNLDIMSNSSIRGPEIFHTLRQPPCLNELSQSMFSKTWQADPTLVSNLGVFDMYIMACAFHPILFSYQSNHAYTASTISTIETALNRWEAFWEKLCSAHWSSDEMSRADIMMYAPEILSLARAYLHLPISKRGGIARDFTLDLRRILRPRYSGHLI</sequence>
<evidence type="ECO:0000313" key="12">
    <source>
        <dbReference type="Proteomes" id="UP000184356"/>
    </source>
</evidence>
<accession>A0A1L9TFY5</accession>
<reference evidence="12" key="1">
    <citation type="journal article" date="2017" name="Genome Biol.">
        <title>Comparative genomics reveals high biological diversity and specific adaptations in the industrially and medically important fungal genus Aspergillus.</title>
        <authorList>
            <person name="de Vries R.P."/>
            <person name="Riley R."/>
            <person name="Wiebenga A."/>
            <person name="Aguilar-Osorio G."/>
            <person name="Amillis S."/>
            <person name="Uchima C.A."/>
            <person name="Anderluh G."/>
            <person name="Asadollahi M."/>
            <person name="Askin M."/>
            <person name="Barry K."/>
            <person name="Battaglia E."/>
            <person name="Bayram O."/>
            <person name="Benocci T."/>
            <person name="Braus-Stromeyer S.A."/>
            <person name="Caldana C."/>
            <person name="Canovas D."/>
            <person name="Cerqueira G.C."/>
            <person name="Chen F."/>
            <person name="Chen W."/>
            <person name="Choi C."/>
            <person name="Clum A."/>
            <person name="Dos Santos R.A."/>
            <person name="Damasio A.R."/>
            <person name="Diallinas G."/>
            <person name="Emri T."/>
            <person name="Fekete E."/>
            <person name="Flipphi M."/>
            <person name="Freyberg S."/>
            <person name="Gallo A."/>
            <person name="Gournas C."/>
            <person name="Habgood R."/>
            <person name="Hainaut M."/>
            <person name="Harispe M.L."/>
            <person name="Henrissat B."/>
            <person name="Hilden K.S."/>
            <person name="Hope R."/>
            <person name="Hossain A."/>
            <person name="Karabika E."/>
            <person name="Karaffa L."/>
            <person name="Karanyi Z."/>
            <person name="Krasevec N."/>
            <person name="Kuo A."/>
            <person name="Kusch H."/>
            <person name="LaButti K."/>
            <person name="Lagendijk E.L."/>
            <person name="Lapidus A."/>
            <person name="Levasseur A."/>
            <person name="Lindquist E."/>
            <person name="Lipzen A."/>
            <person name="Logrieco A.F."/>
            <person name="MacCabe A."/>
            <person name="Maekelae M.R."/>
            <person name="Malavazi I."/>
            <person name="Melin P."/>
            <person name="Meyer V."/>
            <person name="Mielnichuk N."/>
            <person name="Miskei M."/>
            <person name="Molnar A.P."/>
            <person name="Mule G."/>
            <person name="Ngan C.Y."/>
            <person name="Orejas M."/>
            <person name="Orosz E."/>
            <person name="Ouedraogo J.P."/>
            <person name="Overkamp K.M."/>
            <person name="Park H.-S."/>
            <person name="Perrone G."/>
            <person name="Piumi F."/>
            <person name="Punt P.J."/>
            <person name="Ram A.F."/>
            <person name="Ramon A."/>
            <person name="Rauscher S."/>
            <person name="Record E."/>
            <person name="Riano-Pachon D.M."/>
            <person name="Robert V."/>
            <person name="Roehrig J."/>
            <person name="Ruller R."/>
            <person name="Salamov A."/>
            <person name="Salih N.S."/>
            <person name="Samson R.A."/>
            <person name="Sandor E."/>
            <person name="Sanguinetti M."/>
            <person name="Schuetze T."/>
            <person name="Sepcic K."/>
            <person name="Shelest E."/>
            <person name="Sherlock G."/>
            <person name="Sophianopoulou V."/>
            <person name="Squina F.M."/>
            <person name="Sun H."/>
            <person name="Susca A."/>
            <person name="Todd R.B."/>
            <person name="Tsang A."/>
            <person name="Unkles S.E."/>
            <person name="van de Wiele N."/>
            <person name="van Rossen-Uffink D."/>
            <person name="Oliveira J.V."/>
            <person name="Vesth T.C."/>
            <person name="Visser J."/>
            <person name="Yu J.-H."/>
            <person name="Zhou M."/>
            <person name="Andersen M.R."/>
            <person name="Archer D.B."/>
            <person name="Baker S.E."/>
            <person name="Benoit I."/>
            <person name="Brakhage A.A."/>
            <person name="Braus G.H."/>
            <person name="Fischer R."/>
            <person name="Frisvad J.C."/>
            <person name="Goldman G.H."/>
            <person name="Houbraken J."/>
            <person name="Oakley B."/>
            <person name="Pocsi I."/>
            <person name="Scazzocchio C."/>
            <person name="Seiboth B."/>
            <person name="vanKuyk P.A."/>
            <person name="Wortman J."/>
            <person name="Dyer P.S."/>
            <person name="Grigoriev I.V."/>
        </authorList>
    </citation>
    <scope>NUCLEOTIDE SEQUENCE [LARGE SCALE GENOMIC DNA]</scope>
    <source>
        <strain evidence="12">CBS 593.65</strain>
    </source>
</reference>
<dbReference type="InterPro" id="IPR051059">
    <property type="entry name" value="VerF-like"/>
</dbReference>
<dbReference type="RefSeq" id="XP_040702144.1">
    <property type="nucleotide sequence ID" value="XM_040839813.1"/>
</dbReference>
<keyword evidence="5" id="KW-0862">Zinc</keyword>
<dbReference type="PROSITE" id="PS00463">
    <property type="entry name" value="ZN2_CY6_FUNGAL_1"/>
    <property type="match status" value="1"/>
</dbReference>
<comment type="subcellular location">
    <subcellularLocation>
        <location evidence="1">Nucleus</location>
    </subcellularLocation>
</comment>
<dbReference type="PANTHER" id="PTHR40626:SF1">
    <property type="entry name" value="TRANSCRIPTION FACTOR WITH C2H2 AND ZN(2)-CYS(6) DNA BINDING DOMAIN (EUROFUNG)"/>
    <property type="match status" value="1"/>
</dbReference>
<keyword evidence="4" id="KW-0863">Zinc-finger</keyword>
<keyword evidence="6" id="KW-0805">Transcription regulation</keyword>
<proteinExistence type="predicted"/>
<dbReference type="GO" id="GO:0000978">
    <property type="term" value="F:RNA polymerase II cis-regulatory region sequence-specific DNA binding"/>
    <property type="evidence" value="ECO:0007669"/>
    <property type="project" value="InterPro"/>
</dbReference>
<evidence type="ECO:0000256" key="6">
    <source>
        <dbReference type="ARBA" id="ARBA00023015"/>
    </source>
</evidence>
<keyword evidence="9" id="KW-0539">Nucleus</keyword>
<keyword evidence="3" id="KW-0677">Repeat</keyword>
<evidence type="ECO:0000256" key="1">
    <source>
        <dbReference type="ARBA" id="ARBA00004123"/>
    </source>
</evidence>
<dbReference type="VEuPathDB" id="FungiDB:ASPSYDRAFT_1048386"/>
<evidence type="ECO:0000256" key="5">
    <source>
        <dbReference type="ARBA" id="ARBA00022833"/>
    </source>
</evidence>
<dbReference type="InterPro" id="IPR001138">
    <property type="entry name" value="Zn2Cys6_DnaBD"/>
</dbReference>
<organism evidence="11 12">
    <name type="scientific">Aspergillus sydowii CBS 593.65</name>
    <dbReference type="NCBI Taxonomy" id="1036612"/>
    <lineage>
        <taxon>Eukaryota</taxon>
        <taxon>Fungi</taxon>
        <taxon>Dikarya</taxon>
        <taxon>Ascomycota</taxon>
        <taxon>Pezizomycotina</taxon>
        <taxon>Eurotiomycetes</taxon>
        <taxon>Eurotiomycetidae</taxon>
        <taxon>Eurotiales</taxon>
        <taxon>Aspergillaceae</taxon>
        <taxon>Aspergillus</taxon>
        <taxon>Aspergillus subgen. Nidulantes</taxon>
    </lineage>
</organism>
<evidence type="ECO:0000256" key="9">
    <source>
        <dbReference type="ARBA" id="ARBA00023242"/>
    </source>
</evidence>
<dbReference type="Proteomes" id="UP000184356">
    <property type="component" value="Unassembled WGS sequence"/>
</dbReference>
<dbReference type="Pfam" id="PF00172">
    <property type="entry name" value="Zn_clus"/>
    <property type="match status" value="1"/>
</dbReference>
<dbReference type="STRING" id="1036612.A0A1L9TFY5"/>
<dbReference type="PANTHER" id="PTHR40626">
    <property type="entry name" value="MIP31509P"/>
    <property type="match status" value="1"/>
</dbReference>
<dbReference type="GeneID" id="63755886"/>
<keyword evidence="12" id="KW-1185">Reference proteome</keyword>
<dbReference type="PROSITE" id="PS50048">
    <property type="entry name" value="ZN2_CY6_FUNGAL_2"/>
    <property type="match status" value="1"/>
</dbReference>
<dbReference type="CDD" id="cd12148">
    <property type="entry name" value="fungal_TF_MHR"/>
    <property type="match status" value="1"/>
</dbReference>
<dbReference type="GO" id="GO:0006351">
    <property type="term" value="P:DNA-templated transcription"/>
    <property type="evidence" value="ECO:0007669"/>
    <property type="project" value="InterPro"/>
</dbReference>
<dbReference type="SMART" id="SM00066">
    <property type="entry name" value="GAL4"/>
    <property type="match status" value="1"/>
</dbReference>
<evidence type="ECO:0000256" key="2">
    <source>
        <dbReference type="ARBA" id="ARBA00022723"/>
    </source>
</evidence>
<dbReference type="OrthoDB" id="654211at2759"/>
<dbReference type="AlphaFoldDB" id="A0A1L9TFY5"/>
<dbReference type="InterPro" id="IPR036864">
    <property type="entry name" value="Zn2-C6_fun-type_DNA-bd_sf"/>
</dbReference>
<keyword evidence="7" id="KW-0238">DNA-binding</keyword>
<dbReference type="EMBL" id="KV878587">
    <property type="protein sequence ID" value="OJJ58338.1"/>
    <property type="molecule type" value="Genomic_DNA"/>
</dbReference>